<proteinExistence type="inferred from homology"/>
<evidence type="ECO:0000256" key="4">
    <source>
        <dbReference type="ARBA" id="ARBA00022496"/>
    </source>
</evidence>
<dbReference type="KEGG" id="naci:NUH88_17975"/>
<name>A0A9J7AV39_9PROT</name>
<keyword evidence="8 12" id="KW-0798">TonB box</keyword>
<dbReference type="SUPFAM" id="SSF56935">
    <property type="entry name" value="Porins"/>
    <property type="match status" value="1"/>
</dbReference>
<reference evidence="16" key="1">
    <citation type="submission" date="2022-08" db="EMBL/GenBank/DDBJ databases">
        <title>Nisaea acidiphila sp. nov., isolated from a marine algal debris and emended description of the genus Nisaea Urios et al. 2008.</title>
        <authorList>
            <person name="Kwon K."/>
        </authorList>
    </citation>
    <scope>NUCLEOTIDE SEQUENCE</scope>
    <source>
        <strain evidence="16">MEBiC11861</strain>
    </source>
</reference>
<evidence type="ECO:0000256" key="10">
    <source>
        <dbReference type="ARBA" id="ARBA00023237"/>
    </source>
</evidence>
<dbReference type="InterPro" id="IPR039426">
    <property type="entry name" value="TonB-dep_rcpt-like"/>
</dbReference>
<comment type="subcellular location">
    <subcellularLocation>
        <location evidence="1 11">Cell outer membrane</location>
        <topology evidence="1 11">Multi-pass membrane protein</topology>
    </subcellularLocation>
</comment>
<feature type="signal peptide" evidence="13">
    <location>
        <begin position="1"/>
        <end position="26"/>
    </location>
</feature>
<dbReference type="InterPro" id="IPR036942">
    <property type="entry name" value="Beta-barrel_TonB_sf"/>
</dbReference>
<keyword evidence="3 11" id="KW-1134">Transmembrane beta strand</keyword>
<feature type="domain" description="TonB-dependent receptor plug" evidence="15">
    <location>
        <begin position="53"/>
        <end position="167"/>
    </location>
</feature>
<keyword evidence="16" id="KW-0675">Receptor</keyword>
<keyword evidence="6" id="KW-0408">Iron</keyword>
<sequence length="693" mass="76493">MKTRSMVRLLCSLSLIPFVCASPAGAQQATEKPEQAVTLPPIVVTGENVERSLEDTASSVVVFSEEELSDRSQAATVADVLKSVPNLIYTDTVGAPIIRGQDTQGPNFGSTAFFGGTIPRATINLDGHYLNYYEYVFGATSIWDTEAIEVFRGPQTTSQGANAIAGAIIVKTKDPSFAPEGAYQAEYGSYNRKRASVAVSGPLVEDQLAARLAVDYFGRDTFIDYTNPSFSKGKTDQDLESFNLRSKVLLLPEDLPGLSAKLTYARIYNNRPTYETASEPYDDLNNATTSMPSWEQNTNTGILDVDYDFENGFKVFNQSQYSDMHVDRVTEPVTNGSAEVDQQNMSNETKLTWGGAKDMFSGVAGLYLARTTSDDILFIRGTSEFDDEKQHLGLYSDMTYRLTDRWTLTGGLRFQRDSIERSGSSSFATGTLDYDESFDAFLPRASLAYAVTPTSTVGAMVSRGYNPGGVNLSFATGEYITFEEETVWNYELFGRTRLLDGRLGISGNLFYSDYKDSQRLLPDYLNGLQYGSVVVNAESAESYGLELAVDYLVRDDLRLRAGAGLLQSEIGSFSSVDGTDYTGNEFGRAPGYMFNFGADWDITSEIRLSGDVRHTDGYYSTDENDPSYEVDNYTVADMRLSYAPREFLQFYAFANNIFDERAESYLYDDRSVGGIVANMIEPRVVGIGVKGTF</sequence>
<comment type="similarity">
    <text evidence="11 12">Belongs to the TonB-dependent receptor family.</text>
</comment>
<dbReference type="InterPro" id="IPR000531">
    <property type="entry name" value="Beta-barrel_TonB"/>
</dbReference>
<dbReference type="AlphaFoldDB" id="A0A9J7AV39"/>
<evidence type="ECO:0000256" key="8">
    <source>
        <dbReference type="ARBA" id="ARBA00023077"/>
    </source>
</evidence>
<dbReference type="PANTHER" id="PTHR32552">
    <property type="entry name" value="FERRICHROME IRON RECEPTOR-RELATED"/>
    <property type="match status" value="1"/>
</dbReference>
<evidence type="ECO:0000256" key="11">
    <source>
        <dbReference type="PROSITE-ProRule" id="PRU01360"/>
    </source>
</evidence>
<keyword evidence="5 11" id="KW-0812">Transmembrane</keyword>
<evidence type="ECO:0000259" key="15">
    <source>
        <dbReference type="Pfam" id="PF07715"/>
    </source>
</evidence>
<evidence type="ECO:0000256" key="12">
    <source>
        <dbReference type="RuleBase" id="RU003357"/>
    </source>
</evidence>
<evidence type="ECO:0000259" key="14">
    <source>
        <dbReference type="Pfam" id="PF00593"/>
    </source>
</evidence>
<dbReference type="Pfam" id="PF00593">
    <property type="entry name" value="TonB_dep_Rec_b-barrel"/>
    <property type="match status" value="1"/>
</dbReference>
<evidence type="ECO:0000313" key="17">
    <source>
        <dbReference type="Proteomes" id="UP001060336"/>
    </source>
</evidence>
<dbReference type="CDD" id="cd01347">
    <property type="entry name" value="ligand_gated_channel"/>
    <property type="match status" value="1"/>
</dbReference>
<dbReference type="GO" id="GO:0006826">
    <property type="term" value="P:iron ion transport"/>
    <property type="evidence" value="ECO:0007669"/>
    <property type="project" value="UniProtKB-KW"/>
</dbReference>
<evidence type="ECO:0000256" key="5">
    <source>
        <dbReference type="ARBA" id="ARBA00022692"/>
    </source>
</evidence>
<keyword evidence="2 11" id="KW-0813">Transport</keyword>
<dbReference type="RefSeq" id="WP_257767829.1">
    <property type="nucleotide sequence ID" value="NZ_CP102480.1"/>
</dbReference>
<dbReference type="Proteomes" id="UP001060336">
    <property type="component" value="Chromosome"/>
</dbReference>
<keyword evidence="7" id="KW-0406">Ion transport</keyword>
<dbReference type="PANTHER" id="PTHR32552:SF81">
    <property type="entry name" value="TONB-DEPENDENT OUTER MEMBRANE RECEPTOR"/>
    <property type="match status" value="1"/>
</dbReference>
<dbReference type="InterPro" id="IPR012910">
    <property type="entry name" value="Plug_dom"/>
</dbReference>
<dbReference type="PROSITE" id="PS52016">
    <property type="entry name" value="TONB_DEPENDENT_REC_3"/>
    <property type="match status" value="1"/>
</dbReference>
<gene>
    <name evidence="16" type="ORF">NUH88_17975</name>
</gene>
<dbReference type="Pfam" id="PF07715">
    <property type="entry name" value="Plug"/>
    <property type="match status" value="1"/>
</dbReference>
<organism evidence="16 17">
    <name type="scientific">Nisaea acidiphila</name>
    <dbReference type="NCBI Taxonomy" id="1862145"/>
    <lineage>
        <taxon>Bacteria</taxon>
        <taxon>Pseudomonadati</taxon>
        <taxon>Pseudomonadota</taxon>
        <taxon>Alphaproteobacteria</taxon>
        <taxon>Rhodospirillales</taxon>
        <taxon>Thalassobaculaceae</taxon>
        <taxon>Nisaea</taxon>
    </lineage>
</organism>
<evidence type="ECO:0000256" key="3">
    <source>
        <dbReference type="ARBA" id="ARBA00022452"/>
    </source>
</evidence>
<keyword evidence="9 11" id="KW-0472">Membrane</keyword>
<keyword evidence="17" id="KW-1185">Reference proteome</keyword>
<dbReference type="Gene3D" id="2.40.170.20">
    <property type="entry name" value="TonB-dependent receptor, beta-barrel domain"/>
    <property type="match status" value="1"/>
</dbReference>
<feature type="chain" id="PRO_5039945357" evidence="13">
    <location>
        <begin position="27"/>
        <end position="693"/>
    </location>
</feature>
<keyword evidence="4" id="KW-0410">Iron transport</keyword>
<evidence type="ECO:0000256" key="1">
    <source>
        <dbReference type="ARBA" id="ARBA00004571"/>
    </source>
</evidence>
<evidence type="ECO:0000256" key="7">
    <source>
        <dbReference type="ARBA" id="ARBA00023065"/>
    </source>
</evidence>
<evidence type="ECO:0000256" key="9">
    <source>
        <dbReference type="ARBA" id="ARBA00023136"/>
    </source>
</evidence>
<evidence type="ECO:0000256" key="2">
    <source>
        <dbReference type="ARBA" id="ARBA00022448"/>
    </source>
</evidence>
<protein>
    <submittedName>
        <fullName evidence="16">TonB-dependent receptor</fullName>
    </submittedName>
</protein>
<evidence type="ECO:0000256" key="13">
    <source>
        <dbReference type="SAM" id="SignalP"/>
    </source>
</evidence>
<keyword evidence="10 11" id="KW-0998">Cell outer membrane</keyword>
<feature type="domain" description="TonB-dependent receptor-like beta-barrel" evidence="14">
    <location>
        <begin position="269"/>
        <end position="657"/>
    </location>
</feature>
<dbReference type="GO" id="GO:0009279">
    <property type="term" value="C:cell outer membrane"/>
    <property type="evidence" value="ECO:0007669"/>
    <property type="project" value="UniProtKB-SubCell"/>
</dbReference>
<keyword evidence="13" id="KW-0732">Signal</keyword>
<evidence type="ECO:0000313" key="16">
    <source>
        <dbReference type="EMBL" id="UUX49277.1"/>
    </source>
</evidence>
<accession>A0A9J7AV39</accession>
<dbReference type="EMBL" id="CP102480">
    <property type="protein sequence ID" value="UUX49277.1"/>
    <property type="molecule type" value="Genomic_DNA"/>
</dbReference>
<evidence type="ECO:0000256" key="6">
    <source>
        <dbReference type="ARBA" id="ARBA00023004"/>
    </source>
</evidence>